<reference evidence="3 4" key="1">
    <citation type="submission" date="2016-07" db="EMBL/GenBank/DDBJ databases">
        <title>Pervasive Adenine N6-methylation of Active Genes in Fungi.</title>
        <authorList>
            <consortium name="DOE Joint Genome Institute"/>
            <person name="Mondo S.J."/>
            <person name="Dannebaum R.O."/>
            <person name="Kuo R.C."/>
            <person name="Labutti K."/>
            <person name="Haridas S."/>
            <person name="Kuo A."/>
            <person name="Salamov A."/>
            <person name="Ahrendt S.R."/>
            <person name="Lipzen A."/>
            <person name="Sullivan W."/>
            <person name="Andreopoulos W.B."/>
            <person name="Clum A."/>
            <person name="Lindquist E."/>
            <person name="Daum C."/>
            <person name="Ramamoorthy G.K."/>
            <person name="Gryganskyi A."/>
            <person name="Culley D."/>
            <person name="Magnuson J.K."/>
            <person name="James T.Y."/>
            <person name="O'Malley M.A."/>
            <person name="Stajich J.E."/>
            <person name="Spatafora J.W."/>
            <person name="Visel A."/>
            <person name="Grigoriev I.V."/>
        </authorList>
    </citation>
    <scope>NUCLEOTIDE SEQUENCE [LARGE SCALE GENOMIC DNA]</scope>
    <source>
        <strain evidence="3 4">ATCC 12442</strain>
    </source>
</reference>
<keyword evidence="1" id="KW-0472">Membrane</keyword>
<sequence length="185" mass="20013">MVHILAASWFCCGVLIIARWDVCRNQLRLISSAAGVHCVASLFSAVCFSQNKAGWHVRVLISRHLGAMPLLLSFSALAALCSACWIIASDPLRAFWKASAGLLSARLFSVTASMCGRACELCHGWWGTWDLCRVVPEVALPLPVLAPEAAAVSGQQPQPEFMVPLQVLSCCFFLLQGCCCCCFCC</sequence>
<feature type="signal peptide" evidence="2">
    <location>
        <begin position="1"/>
        <end position="25"/>
    </location>
</feature>
<keyword evidence="2" id="KW-0732">Signal</keyword>
<keyword evidence="1" id="KW-1133">Transmembrane helix</keyword>
<keyword evidence="1" id="KW-0812">Transmembrane</keyword>
<evidence type="ECO:0000256" key="1">
    <source>
        <dbReference type="SAM" id="Phobius"/>
    </source>
</evidence>
<protein>
    <submittedName>
        <fullName evidence="3">Uncharacterized protein</fullName>
    </submittedName>
</protein>
<dbReference type="GeneID" id="63808478"/>
<name>A0A1Y1VS25_9FUNG</name>
<evidence type="ECO:0000313" key="3">
    <source>
        <dbReference type="EMBL" id="ORX63973.1"/>
    </source>
</evidence>
<feature type="transmembrane region" description="Helical" evidence="1">
    <location>
        <begin position="29"/>
        <end position="49"/>
    </location>
</feature>
<accession>A0A1Y1VS25</accession>
<dbReference type="EMBL" id="MCFD01000136">
    <property type="protein sequence ID" value="ORX63973.1"/>
    <property type="molecule type" value="Genomic_DNA"/>
</dbReference>
<proteinExistence type="predicted"/>
<dbReference type="AlphaFoldDB" id="A0A1Y1VS25"/>
<keyword evidence="4" id="KW-1185">Reference proteome</keyword>
<feature type="transmembrane region" description="Helical" evidence="1">
    <location>
        <begin position="70"/>
        <end position="88"/>
    </location>
</feature>
<evidence type="ECO:0000256" key="2">
    <source>
        <dbReference type="SAM" id="SignalP"/>
    </source>
</evidence>
<gene>
    <name evidence="3" type="ORF">DL89DRAFT_57805</name>
</gene>
<feature type="chain" id="PRO_5012033537" evidence="2">
    <location>
        <begin position="26"/>
        <end position="185"/>
    </location>
</feature>
<evidence type="ECO:0000313" key="4">
    <source>
        <dbReference type="Proteomes" id="UP000193922"/>
    </source>
</evidence>
<dbReference type="Proteomes" id="UP000193922">
    <property type="component" value="Unassembled WGS sequence"/>
</dbReference>
<organism evidence="3 4">
    <name type="scientific">Linderina pennispora</name>
    <dbReference type="NCBI Taxonomy" id="61395"/>
    <lineage>
        <taxon>Eukaryota</taxon>
        <taxon>Fungi</taxon>
        <taxon>Fungi incertae sedis</taxon>
        <taxon>Zoopagomycota</taxon>
        <taxon>Kickxellomycotina</taxon>
        <taxon>Kickxellomycetes</taxon>
        <taxon>Kickxellales</taxon>
        <taxon>Kickxellaceae</taxon>
        <taxon>Linderina</taxon>
    </lineage>
</organism>
<comment type="caution">
    <text evidence="3">The sequence shown here is derived from an EMBL/GenBank/DDBJ whole genome shotgun (WGS) entry which is preliminary data.</text>
</comment>
<dbReference type="RefSeq" id="XP_040739126.1">
    <property type="nucleotide sequence ID" value="XM_040891830.1"/>
</dbReference>